<dbReference type="PANTHER" id="PTHR43857">
    <property type="entry name" value="BLR7761 PROTEIN"/>
    <property type="match status" value="1"/>
</dbReference>
<dbReference type="InterPro" id="IPR035959">
    <property type="entry name" value="RutC-like_sf"/>
</dbReference>
<dbReference type="SUPFAM" id="SSF55298">
    <property type="entry name" value="YjgF-like"/>
    <property type="match status" value="1"/>
</dbReference>
<evidence type="ECO:0000313" key="2">
    <source>
        <dbReference type="Proteomes" id="UP000474757"/>
    </source>
</evidence>
<dbReference type="InterPro" id="IPR006175">
    <property type="entry name" value="YjgF/YER057c/UK114"/>
</dbReference>
<dbReference type="PANTHER" id="PTHR43857:SF1">
    <property type="entry name" value="YJGH FAMILY PROTEIN"/>
    <property type="match status" value="1"/>
</dbReference>
<dbReference type="Gene3D" id="3.30.1330.40">
    <property type="entry name" value="RutC-like"/>
    <property type="match status" value="1"/>
</dbReference>
<sequence length="123" mass="13057">MRRISGTSPYEARIGYCRAVVGGGLVHVSGTTGPDPETGTFPDDVAEQCRNALAIVARALEEAGSGFDKALRVTYILPDRRDFEACWPILAETFGANPPAATMIEAGLLSPGMKFEIELTALA</sequence>
<dbReference type="CDD" id="cd06154">
    <property type="entry name" value="YjgF_YER057c_UK114_like_6"/>
    <property type="match status" value="1"/>
</dbReference>
<organism evidence="1 2">
    <name type="scientific">Pseudoroseicyclus tamaricis</name>
    <dbReference type="NCBI Taxonomy" id="2705421"/>
    <lineage>
        <taxon>Bacteria</taxon>
        <taxon>Pseudomonadati</taxon>
        <taxon>Pseudomonadota</taxon>
        <taxon>Alphaproteobacteria</taxon>
        <taxon>Rhodobacterales</taxon>
        <taxon>Paracoccaceae</taxon>
        <taxon>Pseudoroseicyclus</taxon>
    </lineage>
</organism>
<dbReference type="Pfam" id="PF01042">
    <property type="entry name" value="Ribonuc_L-PSP"/>
    <property type="match status" value="1"/>
</dbReference>
<reference evidence="1 2" key="1">
    <citation type="submission" date="2020-02" db="EMBL/GenBank/DDBJ databases">
        <title>Pseudoroseicyclus tamarix, sp. nov., isolated from offshore sediment of a Tamarix chinensis forest.</title>
        <authorList>
            <person name="Gai Y."/>
        </authorList>
    </citation>
    <scope>NUCLEOTIDE SEQUENCE [LARGE SCALE GENOMIC DNA]</scope>
    <source>
        <strain evidence="1 2">CLL3-39</strain>
    </source>
</reference>
<name>A0A6B2K017_9RHOB</name>
<dbReference type="RefSeq" id="WP_163892164.1">
    <property type="nucleotide sequence ID" value="NZ_JAAFYS010000002.1"/>
</dbReference>
<protein>
    <submittedName>
        <fullName evidence="1">RidA family protein</fullName>
    </submittedName>
</protein>
<dbReference type="AlphaFoldDB" id="A0A6B2K017"/>
<dbReference type="Proteomes" id="UP000474757">
    <property type="component" value="Unassembled WGS sequence"/>
</dbReference>
<proteinExistence type="predicted"/>
<keyword evidence="2" id="KW-1185">Reference proteome</keyword>
<accession>A0A6B2K017</accession>
<comment type="caution">
    <text evidence="1">The sequence shown here is derived from an EMBL/GenBank/DDBJ whole genome shotgun (WGS) entry which is preliminary data.</text>
</comment>
<dbReference type="EMBL" id="JAAGAB010000002">
    <property type="protein sequence ID" value="NDV01012.1"/>
    <property type="molecule type" value="Genomic_DNA"/>
</dbReference>
<gene>
    <name evidence="1" type="ORF">GZA08_08530</name>
</gene>
<evidence type="ECO:0000313" key="1">
    <source>
        <dbReference type="EMBL" id="NDV01012.1"/>
    </source>
</evidence>